<dbReference type="InterPro" id="IPR003369">
    <property type="entry name" value="TatA/B/E"/>
</dbReference>
<comment type="function">
    <text evidence="9">Part of the twin-arginine translocation (Tat) system that transports large folded proteins containing a characteristic twin-arginine motif in their signal peptide across membranes. TatA could form the protein-conducting channel of the Tat system.</text>
</comment>
<organism evidence="11 12">
    <name type="scientific">Thalassoglobus polymorphus</name>
    <dbReference type="NCBI Taxonomy" id="2527994"/>
    <lineage>
        <taxon>Bacteria</taxon>
        <taxon>Pseudomonadati</taxon>
        <taxon>Planctomycetota</taxon>
        <taxon>Planctomycetia</taxon>
        <taxon>Planctomycetales</taxon>
        <taxon>Planctomycetaceae</taxon>
        <taxon>Thalassoglobus</taxon>
    </lineage>
</organism>
<keyword evidence="8 9" id="KW-0472">Membrane</keyword>
<evidence type="ECO:0000256" key="3">
    <source>
        <dbReference type="ARBA" id="ARBA00022475"/>
    </source>
</evidence>
<feature type="region of interest" description="Disordered" evidence="10">
    <location>
        <begin position="42"/>
        <end position="61"/>
    </location>
</feature>
<keyword evidence="5 9" id="KW-0653">Protein transport</keyword>
<keyword evidence="4 9" id="KW-0812">Transmembrane</keyword>
<keyword evidence="12" id="KW-1185">Reference proteome</keyword>
<keyword evidence="2 9" id="KW-0813">Transport</keyword>
<dbReference type="RefSeq" id="WP_145200537.1">
    <property type="nucleotide sequence ID" value="NZ_CP036267.1"/>
</dbReference>
<comment type="subunit">
    <text evidence="9">Forms a complex with TatC.</text>
</comment>
<keyword evidence="7 9" id="KW-0811">Translocation</keyword>
<proteinExistence type="inferred from homology"/>
<evidence type="ECO:0000256" key="2">
    <source>
        <dbReference type="ARBA" id="ARBA00022448"/>
    </source>
</evidence>
<evidence type="ECO:0000256" key="1">
    <source>
        <dbReference type="ARBA" id="ARBA00004162"/>
    </source>
</evidence>
<feature type="compositionally biased region" description="Basic and acidic residues" evidence="10">
    <location>
        <begin position="43"/>
        <end position="61"/>
    </location>
</feature>
<dbReference type="Gene3D" id="1.20.5.3310">
    <property type="match status" value="1"/>
</dbReference>
<dbReference type="GO" id="GO:0043953">
    <property type="term" value="P:protein transport by the Tat complex"/>
    <property type="evidence" value="ECO:0007669"/>
    <property type="project" value="UniProtKB-UniRule"/>
</dbReference>
<evidence type="ECO:0000256" key="10">
    <source>
        <dbReference type="SAM" id="MobiDB-lite"/>
    </source>
</evidence>
<dbReference type="InterPro" id="IPR006312">
    <property type="entry name" value="TatA/E"/>
</dbReference>
<keyword evidence="3 9" id="KW-1003">Cell membrane</keyword>
<dbReference type="PANTHER" id="PTHR42982:SF1">
    <property type="entry name" value="SEC-INDEPENDENT PROTEIN TRANSLOCASE PROTEIN TATA"/>
    <property type="match status" value="1"/>
</dbReference>
<protein>
    <recommendedName>
        <fullName evidence="9">Sec-independent protein translocase protein TatA</fullName>
    </recommendedName>
</protein>
<dbReference type="Proteomes" id="UP000315724">
    <property type="component" value="Chromosome"/>
</dbReference>
<name>A0A517QQ28_9PLAN</name>
<dbReference type="GO" id="GO:0008320">
    <property type="term" value="F:protein transmembrane transporter activity"/>
    <property type="evidence" value="ECO:0007669"/>
    <property type="project" value="UniProtKB-UniRule"/>
</dbReference>
<dbReference type="Pfam" id="PF02416">
    <property type="entry name" value="TatA_B_E"/>
    <property type="match status" value="1"/>
</dbReference>
<evidence type="ECO:0000256" key="4">
    <source>
        <dbReference type="ARBA" id="ARBA00022692"/>
    </source>
</evidence>
<evidence type="ECO:0000256" key="8">
    <source>
        <dbReference type="ARBA" id="ARBA00023136"/>
    </source>
</evidence>
<evidence type="ECO:0000256" key="6">
    <source>
        <dbReference type="ARBA" id="ARBA00022989"/>
    </source>
</evidence>
<gene>
    <name evidence="9" type="primary">tatA</name>
    <name evidence="11" type="ORF">Mal48_29950</name>
</gene>
<evidence type="ECO:0000256" key="9">
    <source>
        <dbReference type="HAMAP-Rule" id="MF_00236"/>
    </source>
</evidence>
<evidence type="ECO:0000256" key="5">
    <source>
        <dbReference type="ARBA" id="ARBA00022927"/>
    </source>
</evidence>
<comment type="subcellular location">
    <subcellularLocation>
        <location evidence="1 9">Cell membrane</location>
        <topology evidence="1 9">Single-pass membrane protein</topology>
    </subcellularLocation>
</comment>
<comment type="similarity">
    <text evidence="9">Belongs to the TatA/E family.</text>
</comment>
<evidence type="ECO:0000313" key="12">
    <source>
        <dbReference type="Proteomes" id="UP000315724"/>
    </source>
</evidence>
<dbReference type="HAMAP" id="MF_00236">
    <property type="entry name" value="TatA_E"/>
    <property type="match status" value="1"/>
</dbReference>
<accession>A0A517QQ28</accession>
<dbReference type="EMBL" id="CP036267">
    <property type="protein sequence ID" value="QDT33740.1"/>
    <property type="molecule type" value="Genomic_DNA"/>
</dbReference>
<evidence type="ECO:0000256" key="7">
    <source>
        <dbReference type="ARBA" id="ARBA00023010"/>
    </source>
</evidence>
<reference evidence="11 12" key="1">
    <citation type="submission" date="2019-02" db="EMBL/GenBank/DDBJ databases">
        <title>Deep-cultivation of Planctomycetes and their phenomic and genomic characterization uncovers novel biology.</title>
        <authorList>
            <person name="Wiegand S."/>
            <person name="Jogler M."/>
            <person name="Boedeker C."/>
            <person name="Pinto D."/>
            <person name="Vollmers J."/>
            <person name="Rivas-Marin E."/>
            <person name="Kohn T."/>
            <person name="Peeters S.H."/>
            <person name="Heuer A."/>
            <person name="Rast P."/>
            <person name="Oberbeckmann S."/>
            <person name="Bunk B."/>
            <person name="Jeske O."/>
            <person name="Meyerdierks A."/>
            <person name="Storesund J.E."/>
            <person name="Kallscheuer N."/>
            <person name="Luecker S."/>
            <person name="Lage O.M."/>
            <person name="Pohl T."/>
            <person name="Merkel B.J."/>
            <person name="Hornburger P."/>
            <person name="Mueller R.-W."/>
            <person name="Bruemmer F."/>
            <person name="Labrenz M."/>
            <person name="Spormann A.M."/>
            <person name="Op den Camp H."/>
            <person name="Overmann J."/>
            <person name="Amann R."/>
            <person name="Jetten M.S.M."/>
            <person name="Mascher T."/>
            <person name="Medema M.H."/>
            <person name="Devos D.P."/>
            <person name="Kaster A.-K."/>
            <person name="Ovreas L."/>
            <person name="Rohde M."/>
            <person name="Galperin M.Y."/>
            <person name="Jogler C."/>
        </authorList>
    </citation>
    <scope>NUCLEOTIDE SEQUENCE [LARGE SCALE GENOMIC DNA]</scope>
    <source>
        <strain evidence="11 12">Mal48</strain>
    </source>
</reference>
<dbReference type="GO" id="GO:0033281">
    <property type="term" value="C:TAT protein transport complex"/>
    <property type="evidence" value="ECO:0007669"/>
    <property type="project" value="UniProtKB-UniRule"/>
</dbReference>
<dbReference type="AlphaFoldDB" id="A0A517QQ28"/>
<dbReference type="PANTHER" id="PTHR42982">
    <property type="entry name" value="SEC-INDEPENDENT PROTEIN TRANSLOCASE PROTEIN TATA"/>
    <property type="match status" value="1"/>
</dbReference>
<dbReference type="KEGG" id="tpol:Mal48_29950"/>
<keyword evidence="6 9" id="KW-1133">Transmembrane helix</keyword>
<evidence type="ECO:0000313" key="11">
    <source>
        <dbReference type="EMBL" id="QDT33740.1"/>
    </source>
</evidence>
<sequence length="61" mass="6640">MLGMFGLGTPELIILAVIVLLLFGSRLPSAMKSLGMSVNSFKKGMEETDEDDKKDPDHIDS</sequence>